<organism evidence="1 2">
    <name type="scientific">Gymnopus androsaceus JB14</name>
    <dbReference type="NCBI Taxonomy" id="1447944"/>
    <lineage>
        <taxon>Eukaryota</taxon>
        <taxon>Fungi</taxon>
        <taxon>Dikarya</taxon>
        <taxon>Basidiomycota</taxon>
        <taxon>Agaricomycotina</taxon>
        <taxon>Agaricomycetes</taxon>
        <taxon>Agaricomycetidae</taxon>
        <taxon>Agaricales</taxon>
        <taxon>Marasmiineae</taxon>
        <taxon>Omphalotaceae</taxon>
        <taxon>Gymnopus</taxon>
    </lineage>
</organism>
<protein>
    <recommendedName>
        <fullName evidence="3">F-box domain-containing protein</fullName>
    </recommendedName>
</protein>
<dbReference type="OrthoDB" id="3127661at2759"/>
<evidence type="ECO:0008006" key="3">
    <source>
        <dbReference type="Google" id="ProtNLM"/>
    </source>
</evidence>
<sequence>MSAFAKLEMAIVLKSLVLPVEQLTSLIINSRHWSTGFDLAQAKNLVNLTLDTSESFDANFSLCLPALRILDVSFRDIPTNPLQGLTIPLLEDLTLRWLTQDIHDLARDVIAFQNRSSAAISSLTLGLYAGVQLGNTTPGVFTENFISIFAAFPTVRTFRVLEEEGCRYPSNSLLRTMIYTKGRPVVFPKLTDLELYMVSYPPDLTSMISSRRWPEPDVLDVEDDNDGVLQLQNVNLLCSGR</sequence>
<proteinExistence type="predicted"/>
<dbReference type="EMBL" id="ML769451">
    <property type="protein sequence ID" value="KAE9400999.1"/>
    <property type="molecule type" value="Genomic_DNA"/>
</dbReference>
<dbReference type="Proteomes" id="UP000799118">
    <property type="component" value="Unassembled WGS sequence"/>
</dbReference>
<evidence type="ECO:0000313" key="2">
    <source>
        <dbReference type="Proteomes" id="UP000799118"/>
    </source>
</evidence>
<name>A0A6A4HRC8_9AGAR</name>
<dbReference type="AlphaFoldDB" id="A0A6A4HRC8"/>
<reference evidence="1" key="1">
    <citation type="journal article" date="2019" name="Environ. Microbiol.">
        <title>Fungal ecological strategies reflected in gene transcription - a case study of two litter decomposers.</title>
        <authorList>
            <person name="Barbi F."/>
            <person name="Kohler A."/>
            <person name="Barry K."/>
            <person name="Baskaran P."/>
            <person name="Daum C."/>
            <person name="Fauchery L."/>
            <person name="Ihrmark K."/>
            <person name="Kuo A."/>
            <person name="LaButti K."/>
            <person name="Lipzen A."/>
            <person name="Morin E."/>
            <person name="Grigoriev I.V."/>
            <person name="Henrissat B."/>
            <person name="Lindahl B."/>
            <person name="Martin F."/>
        </authorList>
    </citation>
    <scope>NUCLEOTIDE SEQUENCE</scope>
    <source>
        <strain evidence="1">JB14</strain>
    </source>
</reference>
<evidence type="ECO:0000313" key="1">
    <source>
        <dbReference type="EMBL" id="KAE9400999.1"/>
    </source>
</evidence>
<keyword evidence="2" id="KW-1185">Reference proteome</keyword>
<accession>A0A6A4HRC8</accession>
<gene>
    <name evidence="1" type="ORF">BT96DRAFT_938290</name>
</gene>